<protein>
    <submittedName>
        <fullName evidence="2">Uncharacterized protein</fullName>
    </submittedName>
</protein>
<dbReference type="EMBL" id="FNXT01000617">
    <property type="protein sequence ID" value="SZX65321.1"/>
    <property type="molecule type" value="Genomic_DNA"/>
</dbReference>
<gene>
    <name evidence="2" type="ORF">BQ4739_LOCUS5759</name>
</gene>
<proteinExistence type="predicted"/>
<dbReference type="GO" id="GO:0005930">
    <property type="term" value="C:axoneme"/>
    <property type="evidence" value="ECO:0007669"/>
    <property type="project" value="UniProtKB-SubCell"/>
</dbReference>
<dbReference type="Gene3D" id="3.80.10.10">
    <property type="entry name" value="Ribonuclease Inhibitor"/>
    <property type="match status" value="1"/>
</dbReference>
<keyword evidence="3" id="KW-1185">Reference proteome</keyword>
<comment type="subcellular location">
    <subcellularLocation>
        <location evidence="1">Cytoplasm</location>
        <location evidence="1">Cytoskeleton</location>
        <location evidence="1">Cilium axoneme</location>
    </subcellularLocation>
</comment>
<dbReference type="Proteomes" id="UP000256970">
    <property type="component" value="Unassembled WGS sequence"/>
</dbReference>
<evidence type="ECO:0000313" key="2">
    <source>
        <dbReference type="EMBL" id="SZX65321.1"/>
    </source>
</evidence>
<dbReference type="InterPro" id="IPR032675">
    <property type="entry name" value="LRR_dom_sf"/>
</dbReference>
<dbReference type="AlphaFoldDB" id="A0A383VJD4"/>
<name>A0A383VJD4_TETOB</name>
<evidence type="ECO:0000313" key="3">
    <source>
        <dbReference type="Proteomes" id="UP000256970"/>
    </source>
</evidence>
<reference evidence="2 3" key="1">
    <citation type="submission" date="2016-10" db="EMBL/GenBank/DDBJ databases">
        <authorList>
            <person name="Cai Z."/>
        </authorList>
    </citation>
    <scope>NUCLEOTIDE SEQUENCE [LARGE SCALE GENOMIC DNA]</scope>
</reference>
<evidence type="ECO:0000256" key="1">
    <source>
        <dbReference type="ARBA" id="ARBA00004430"/>
    </source>
</evidence>
<accession>A0A383VJD4</accession>
<dbReference type="SUPFAM" id="SSF52047">
    <property type="entry name" value="RNI-like"/>
    <property type="match status" value="1"/>
</dbReference>
<organism evidence="2 3">
    <name type="scientific">Tetradesmus obliquus</name>
    <name type="common">Green alga</name>
    <name type="synonym">Acutodesmus obliquus</name>
    <dbReference type="NCBI Taxonomy" id="3088"/>
    <lineage>
        <taxon>Eukaryota</taxon>
        <taxon>Viridiplantae</taxon>
        <taxon>Chlorophyta</taxon>
        <taxon>core chlorophytes</taxon>
        <taxon>Chlorophyceae</taxon>
        <taxon>CS clade</taxon>
        <taxon>Sphaeropleales</taxon>
        <taxon>Scenedesmaceae</taxon>
        <taxon>Tetradesmus</taxon>
    </lineage>
</organism>
<sequence>MKQDVVLSLGSLTQLTQLELQVDLLLKAAVAPFSCLQQLRELVLSGAVSSPDTLLRLPPSLTKLELVWRGEQELSSSLCPDLAALTNLQHLVVTGDSAPGLLPDFCGSMQQLRELRLYKILSPNALPALARSLPALTRLEGLLLHSISELAPPPASAEYSALLPLSLHITSIDMTWWDHGNLLHDGCGQHFLAAGRQLPQLKRLMLGLEDNWDVWDENVRLGALANCTSGVGTCLGEGSLSKLVNCCPGLQQLGIPGLVEPGVQMQPLLQLTALTWLSVGGEVVTDDVACDVLAQLSGLRQ</sequence>